<keyword evidence="2" id="KW-1133">Transmembrane helix</keyword>
<dbReference type="AlphaFoldDB" id="C1FG30"/>
<feature type="region of interest" description="Disordered" evidence="1">
    <location>
        <begin position="154"/>
        <end position="173"/>
    </location>
</feature>
<dbReference type="InParanoid" id="C1FG30"/>
<name>C1FG30_MICCC</name>
<proteinExistence type="predicted"/>
<sequence>MTDVVMNYLVKAQDLVPAEYGYYALVTAITGVGLAKAAGTMAHPGSKMVGKLELVGAILLLMGPASLGGFGHIFAIWSILVAMGMMLAIKPRAILTEAMLITLSSKILRSEWGNVTHDGMTQGMSWETAMGASIMTGYVIGTLTMLSDRFAPNKAGAKATPNKAGNVKRTKRA</sequence>
<feature type="transmembrane region" description="Helical" evidence="2">
    <location>
        <begin position="20"/>
        <end position="37"/>
    </location>
</feature>
<reference evidence="3 4" key="1">
    <citation type="journal article" date="2009" name="Science">
        <title>Green evolution and dynamic adaptations revealed by genomes of the marine picoeukaryotes Micromonas.</title>
        <authorList>
            <person name="Worden A.Z."/>
            <person name="Lee J.H."/>
            <person name="Mock T."/>
            <person name="Rouze P."/>
            <person name="Simmons M.P."/>
            <person name="Aerts A.L."/>
            <person name="Allen A.E."/>
            <person name="Cuvelier M.L."/>
            <person name="Derelle E."/>
            <person name="Everett M.V."/>
            <person name="Foulon E."/>
            <person name="Grimwood J."/>
            <person name="Gundlach H."/>
            <person name="Henrissat B."/>
            <person name="Napoli C."/>
            <person name="McDonald S.M."/>
            <person name="Parker M.S."/>
            <person name="Rombauts S."/>
            <person name="Salamov A."/>
            <person name="Von Dassow P."/>
            <person name="Badger J.H."/>
            <person name="Coutinho P.M."/>
            <person name="Demir E."/>
            <person name="Dubchak I."/>
            <person name="Gentemann C."/>
            <person name="Eikrem W."/>
            <person name="Gready J.E."/>
            <person name="John U."/>
            <person name="Lanier W."/>
            <person name="Lindquist E.A."/>
            <person name="Lucas S."/>
            <person name="Mayer K.F."/>
            <person name="Moreau H."/>
            <person name="Not F."/>
            <person name="Otillar R."/>
            <person name="Panaud O."/>
            <person name="Pangilinan J."/>
            <person name="Paulsen I."/>
            <person name="Piegu B."/>
            <person name="Poliakov A."/>
            <person name="Robbens S."/>
            <person name="Schmutz J."/>
            <person name="Toulza E."/>
            <person name="Wyss T."/>
            <person name="Zelensky A."/>
            <person name="Zhou K."/>
            <person name="Armbrust E.V."/>
            <person name="Bhattacharya D."/>
            <person name="Goodenough U.W."/>
            <person name="Van de Peer Y."/>
            <person name="Grigoriev I.V."/>
        </authorList>
    </citation>
    <scope>NUCLEOTIDE SEQUENCE [LARGE SCALE GENOMIC DNA]</scope>
    <source>
        <strain evidence="4">RCC299 / NOUM17</strain>
    </source>
</reference>
<evidence type="ECO:0000313" key="3">
    <source>
        <dbReference type="EMBL" id="ACO69185.1"/>
    </source>
</evidence>
<keyword evidence="2" id="KW-0812">Transmembrane</keyword>
<accession>C1FG30</accession>
<protein>
    <submittedName>
        <fullName evidence="3">Uncharacterized protein</fullName>
    </submittedName>
</protein>
<gene>
    <name evidence="3" type="ORF">MICPUN_60717</name>
</gene>
<dbReference type="GeneID" id="8245851"/>
<dbReference type="EMBL" id="CP001575">
    <property type="protein sequence ID" value="ACO69185.1"/>
    <property type="molecule type" value="Genomic_DNA"/>
</dbReference>
<evidence type="ECO:0000256" key="2">
    <source>
        <dbReference type="SAM" id="Phobius"/>
    </source>
</evidence>
<dbReference type="Proteomes" id="UP000002009">
    <property type="component" value="Chromosome 8"/>
</dbReference>
<keyword evidence="2" id="KW-0472">Membrane</keyword>
<organism evidence="3 4">
    <name type="scientific">Micromonas commoda (strain RCC299 / NOUM17 / CCMP2709)</name>
    <name type="common">Picoplanktonic green alga</name>
    <dbReference type="NCBI Taxonomy" id="296587"/>
    <lineage>
        <taxon>Eukaryota</taxon>
        <taxon>Viridiplantae</taxon>
        <taxon>Chlorophyta</taxon>
        <taxon>Mamiellophyceae</taxon>
        <taxon>Mamiellales</taxon>
        <taxon>Mamiellaceae</taxon>
        <taxon>Micromonas</taxon>
    </lineage>
</organism>
<evidence type="ECO:0000313" key="4">
    <source>
        <dbReference type="Proteomes" id="UP000002009"/>
    </source>
</evidence>
<keyword evidence="4" id="KW-1185">Reference proteome</keyword>
<dbReference type="KEGG" id="mis:MICPUN_60717"/>
<evidence type="ECO:0000256" key="1">
    <source>
        <dbReference type="SAM" id="MobiDB-lite"/>
    </source>
</evidence>
<dbReference type="RefSeq" id="XP_002507927.1">
    <property type="nucleotide sequence ID" value="XM_002507881.1"/>
</dbReference>